<evidence type="ECO:0000256" key="1">
    <source>
        <dbReference type="SAM" id="Phobius"/>
    </source>
</evidence>
<feature type="transmembrane region" description="Helical" evidence="1">
    <location>
        <begin position="26"/>
        <end position="47"/>
    </location>
</feature>
<dbReference type="AlphaFoldDB" id="A0A0C9Y9F4"/>
<name>A0A0C9Y9F4_9AGAM</name>
<feature type="transmembrane region" description="Helical" evidence="1">
    <location>
        <begin position="59"/>
        <end position="80"/>
    </location>
</feature>
<proteinExistence type="predicted"/>
<accession>A0A0C9Y9F4</accession>
<dbReference type="Proteomes" id="UP000054018">
    <property type="component" value="Unassembled WGS sequence"/>
</dbReference>
<keyword evidence="3" id="KW-1185">Reference proteome</keyword>
<evidence type="ECO:0000313" key="2">
    <source>
        <dbReference type="EMBL" id="KIK10649.1"/>
    </source>
</evidence>
<dbReference type="HOGENOM" id="CLU_2211028_0_0_1"/>
<protein>
    <submittedName>
        <fullName evidence="2">Unplaced genomic scaffold scaffold_816, whole genome shotgun sequence</fullName>
    </submittedName>
</protein>
<keyword evidence="1" id="KW-1133">Transmembrane helix</keyword>
<gene>
    <name evidence="2" type="ORF">PISMIDRAFT_20203</name>
</gene>
<reference evidence="2 3" key="1">
    <citation type="submission" date="2014-04" db="EMBL/GenBank/DDBJ databases">
        <authorList>
            <consortium name="DOE Joint Genome Institute"/>
            <person name="Kuo A."/>
            <person name="Kohler A."/>
            <person name="Costa M.D."/>
            <person name="Nagy L.G."/>
            <person name="Floudas D."/>
            <person name="Copeland A."/>
            <person name="Barry K.W."/>
            <person name="Cichocki N."/>
            <person name="Veneault-Fourrey C."/>
            <person name="LaButti K."/>
            <person name="Lindquist E.A."/>
            <person name="Lipzen A."/>
            <person name="Lundell T."/>
            <person name="Morin E."/>
            <person name="Murat C."/>
            <person name="Sun H."/>
            <person name="Tunlid A."/>
            <person name="Henrissat B."/>
            <person name="Grigoriev I.V."/>
            <person name="Hibbett D.S."/>
            <person name="Martin F."/>
            <person name="Nordberg H.P."/>
            <person name="Cantor M.N."/>
            <person name="Hua S.X."/>
        </authorList>
    </citation>
    <scope>NUCLEOTIDE SEQUENCE [LARGE SCALE GENOMIC DNA]</scope>
    <source>
        <strain evidence="2 3">441</strain>
    </source>
</reference>
<keyword evidence="1" id="KW-0472">Membrane</keyword>
<dbReference type="EMBL" id="KN834500">
    <property type="protein sequence ID" value="KIK10649.1"/>
    <property type="molecule type" value="Genomic_DNA"/>
</dbReference>
<dbReference type="PROSITE" id="PS51257">
    <property type="entry name" value="PROKAR_LIPOPROTEIN"/>
    <property type="match status" value="1"/>
</dbReference>
<organism evidence="2 3">
    <name type="scientific">Pisolithus microcarpus 441</name>
    <dbReference type="NCBI Taxonomy" id="765257"/>
    <lineage>
        <taxon>Eukaryota</taxon>
        <taxon>Fungi</taxon>
        <taxon>Dikarya</taxon>
        <taxon>Basidiomycota</taxon>
        <taxon>Agaricomycotina</taxon>
        <taxon>Agaricomycetes</taxon>
        <taxon>Agaricomycetidae</taxon>
        <taxon>Boletales</taxon>
        <taxon>Sclerodermatineae</taxon>
        <taxon>Pisolithaceae</taxon>
        <taxon>Pisolithus</taxon>
    </lineage>
</organism>
<evidence type="ECO:0000313" key="3">
    <source>
        <dbReference type="Proteomes" id="UP000054018"/>
    </source>
</evidence>
<reference evidence="3" key="2">
    <citation type="submission" date="2015-01" db="EMBL/GenBank/DDBJ databases">
        <title>Evolutionary Origins and Diversification of the Mycorrhizal Mutualists.</title>
        <authorList>
            <consortium name="DOE Joint Genome Institute"/>
            <consortium name="Mycorrhizal Genomics Consortium"/>
            <person name="Kohler A."/>
            <person name="Kuo A."/>
            <person name="Nagy L.G."/>
            <person name="Floudas D."/>
            <person name="Copeland A."/>
            <person name="Barry K.W."/>
            <person name="Cichocki N."/>
            <person name="Veneault-Fourrey C."/>
            <person name="LaButti K."/>
            <person name="Lindquist E.A."/>
            <person name="Lipzen A."/>
            <person name="Lundell T."/>
            <person name="Morin E."/>
            <person name="Murat C."/>
            <person name="Riley R."/>
            <person name="Ohm R."/>
            <person name="Sun H."/>
            <person name="Tunlid A."/>
            <person name="Henrissat B."/>
            <person name="Grigoriev I.V."/>
            <person name="Hibbett D.S."/>
            <person name="Martin F."/>
        </authorList>
    </citation>
    <scope>NUCLEOTIDE SEQUENCE [LARGE SCALE GENOMIC DNA]</scope>
    <source>
        <strain evidence="3">441</strain>
    </source>
</reference>
<sequence>MLRRSRLTVCPCWVSPFVGDSVYAQVLFYLVLACFLSILSFLPLYLYHSARGGTAPGHYVYFLYWSFPLFPSGTTSFLLLGTSLSAAFGSGHVLGSILTPMTPPDSI</sequence>
<keyword evidence="1" id="KW-0812">Transmembrane</keyword>